<dbReference type="RefSeq" id="WP_232730312.1">
    <property type="nucleotide sequence ID" value="NZ_PHUF01000007.1"/>
</dbReference>
<evidence type="ECO:0000256" key="3">
    <source>
        <dbReference type="ARBA" id="ARBA00023002"/>
    </source>
</evidence>
<keyword evidence="4 6" id="KW-0503">Monooxygenase</keyword>
<dbReference type="Gene3D" id="3.20.20.30">
    <property type="entry name" value="Luciferase-like domain"/>
    <property type="match status" value="1"/>
</dbReference>
<feature type="domain" description="Luciferase-like" evidence="5">
    <location>
        <begin position="4"/>
        <end position="315"/>
    </location>
</feature>
<proteinExistence type="inferred from homology"/>
<sequence>MALRFGTFLAPYHSHRENPTLALERDMELIEHLDRLGYDEAWIGEHHSGGSEIISSPELFIAGVAPRTRRIRFGTGVNSLCYHHPLILADRIVQLDHQTRGRVIFGAGPGQLPTDAYMLGIEPANQRRMMNEALECLIDLFEGRSVDRQTDWFTLRDARLQLLPFKRPRMEMVVACAVTPSGPVTAGRLGLGMLSLAVSTPIGFSALGDHWGVYEEAAHKAGHAVSRDSWRVVVNMHLADTREQALADLEWGIMDNVAYTRALRGLSPGDGNVLSRIETAKDAVRLMTTEGLGVFGIAMAGTPDDAIAHIERLRDKAGGFGTVLFMGQNFADQAATRRSYELFARYVMPHFSGATAPMQASMDWCRERSGTTYTGFVAAMQQAIKDHAPG</sequence>
<dbReference type="GO" id="GO:0004497">
    <property type="term" value="F:monooxygenase activity"/>
    <property type="evidence" value="ECO:0007669"/>
    <property type="project" value="UniProtKB-KW"/>
</dbReference>
<evidence type="ECO:0000256" key="2">
    <source>
        <dbReference type="ARBA" id="ARBA00022630"/>
    </source>
</evidence>
<dbReference type="SUPFAM" id="SSF51679">
    <property type="entry name" value="Bacterial luciferase-like"/>
    <property type="match status" value="1"/>
</dbReference>
<evidence type="ECO:0000313" key="7">
    <source>
        <dbReference type="Proteomes" id="UP000232587"/>
    </source>
</evidence>
<dbReference type="GO" id="GO:0016705">
    <property type="term" value="F:oxidoreductase activity, acting on paired donors, with incorporation or reduction of molecular oxygen"/>
    <property type="evidence" value="ECO:0007669"/>
    <property type="project" value="InterPro"/>
</dbReference>
<keyword evidence="3" id="KW-0560">Oxidoreductase</keyword>
<dbReference type="InterPro" id="IPR036661">
    <property type="entry name" value="Luciferase-like_sf"/>
</dbReference>
<dbReference type="PANTHER" id="PTHR30137">
    <property type="entry name" value="LUCIFERASE-LIKE MONOOXYGENASE"/>
    <property type="match status" value="1"/>
</dbReference>
<protein>
    <submittedName>
        <fullName evidence="6">Limonene 1,2-monooxygenase</fullName>
    </submittedName>
</protein>
<evidence type="ECO:0000256" key="1">
    <source>
        <dbReference type="ARBA" id="ARBA00010426"/>
    </source>
</evidence>
<accession>A0A2N0H3E7</accession>
<name>A0A2N0H3E7_9SPHN</name>
<keyword evidence="7" id="KW-1185">Reference proteome</keyword>
<dbReference type="InterPro" id="IPR011251">
    <property type="entry name" value="Luciferase-like_dom"/>
</dbReference>
<dbReference type="EMBL" id="PHUF01000007">
    <property type="protein sequence ID" value="PKB13420.1"/>
    <property type="molecule type" value="Genomic_DNA"/>
</dbReference>
<dbReference type="InterPro" id="IPR050766">
    <property type="entry name" value="Bact_Lucif_Oxidored"/>
</dbReference>
<organism evidence="6 7">
    <name type="scientific">Novosphingobium kunmingense</name>
    <dbReference type="NCBI Taxonomy" id="1211806"/>
    <lineage>
        <taxon>Bacteria</taxon>
        <taxon>Pseudomonadati</taxon>
        <taxon>Pseudomonadota</taxon>
        <taxon>Alphaproteobacteria</taxon>
        <taxon>Sphingomonadales</taxon>
        <taxon>Sphingomonadaceae</taxon>
        <taxon>Novosphingobium</taxon>
    </lineage>
</organism>
<comment type="similarity">
    <text evidence="1">Belongs to the bacterial luciferase oxidoreductase family.</text>
</comment>
<evidence type="ECO:0000313" key="6">
    <source>
        <dbReference type="EMBL" id="PKB13420.1"/>
    </source>
</evidence>
<evidence type="ECO:0000256" key="4">
    <source>
        <dbReference type="ARBA" id="ARBA00023033"/>
    </source>
</evidence>
<dbReference type="Proteomes" id="UP000232587">
    <property type="component" value="Unassembled WGS sequence"/>
</dbReference>
<comment type="caution">
    <text evidence="6">The sequence shown here is derived from an EMBL/GenBank/DDBJ whole genome shotgun (WGS) entry which is preliminary data.</text>
</comment>
<dbReference type="PANTHER" id="PTHR30137:SF16">
    <property type="entry name" value="BLL0895 PROTEIN"/>
    <property type="match status" value="1"/>
</dbReference>
<keyword evidence="2" id="KW-0285">Flavoprotein</keyword>
<evidence type="ECO:0000259" key="5">
    <source>
        <dbReference type="Pfam" id="PF00296"/>
    </source>
</evidence>
<dbReference type="GO" id="GO:0005829">
    <property type="term" value="C:cytosol"/>
    <property type="evidence" value="ECO:0007669"/>
    <property type="project" value="TreeGrafter"/>
</dbReference>
<reference evidence="6 7" key="1">
    <citation type="submission" date="2017-11" db="EMBL/GenBank/DDBJ databases">
        <title>Genomic Encyclopedia of Type Strains, Phase III (KMG-III): the genomes of soil and plant-associated and newly described type strains.</title>
        <authorList>
            <person name="Whitman W."/>
        </authorList>
    </citation>
    <scope>NUCLEOTIDE SEQUENCE [LARGE SCALE GENOMIC DNA]</scope>
    <source>
        <strain evidence="6 7">CGMCC 1.12274</strain>
    </source>
</reference>
<dbReference type="AlphaFoldDB" id="A0A2N0H3E7"/>
<gene>
    <name evidence="6" type="ORF">B0I00_3219</name>
</gene>
<dbReference type="Pfam" id="PF00296">
    <property type="entry name" value="Bac_luciferase"/>
    <property type="match status" value="1"/>
</dbReference>